<dbReference type="EMBL" id="FOUP01000020">
    <property type="protein sequence ID" value="SFO66176.1"/>
    <property type="molecule type" value="Genomic_DNA"/>
</dbReference>
<organism evidence="2 3">
    <name type="scientific">Saccharopolyspora antimicrobica</name>
    <dbReference type="NCBI Taxonomy" id="455193"/>
    <lineage>
        <taxon>Bacteria</taxon>
        <taxon>Bacillati</taxon>
        <taxon>Actinomycetota</taxon>
        <taxon>Actinomycetes</taxon>
        <taxon>Pseudonocardiales</taxon>
        <taxon>Pseudonocardiaceae</taxon>
        <taxon>Saccharopolyspora</taxon>
    </lineage>
</organism>
<protein>
    <submittedName>
        <fullName evidence="2">Uncharacterized protein</fullName>
    </submittedName>
</protein>
<feature type="compositionally biased region" description="Basic residues" evidence="1">
    <location>
        <begin position="44"/>
        <end position="59"/>
    </location>
</feature>
<gene>
    <name evidence="2" type="ORF">SAMN05421805_120116</name>
</gene>
<reference evidence="2 3" key="1">
    <citation type="submission" date="2016-10" db="EMBL/GenBank/DDBJ databases">
        <authorList>
            <person name="de Groot N.N."/>
        </authorList>
    </citation>
    <scope>NUCLEOTIDE SEQUENCE [LARGE SCALE GENOMIC DNA]</scope>
    <source>
        <strain evidence="2 3">CPCC 201259</strain>
    </source>
</reference>
<accession>A0A1I5J181</accession>
<name>A0A1I5J181_9PSEU</name>
<evidence type="ECO:0000313" key="2">
    <source>
        <dbReference type="EMBL" id="SFO66176.1"/>
    </source>
</evidence>
<evidence type="ECO:0000256" key="1">
    <source>
        <dbReference type="SAM" id="MobiDB-lite"/>
    </source>
</evidence>
<dbReference type="Proteomes" id="UP000199398">
    <property type="component" value="Unassembled WGS sequence"/>
</dbReference>
<dbReference type="AlphaFoldDB" id="A0A1I5J181"/>
<sequence>MRRLGRRRRAREAGSLGRQRTARRAVERSFVPRRSRGERAGVGPRRRAVERRHVQRSRGRALAPWRRAGLHVRIGFVPRRTIRADLAERTTRRTHRQQAIRPRPTEGTTRRTVVLRRQLTRHRRRTI</sequence>
<proteinExistence type="predicted"/>
<feature type="compositionally biased region" description="Basic residues" evidence="1">
    <location>
        <begin position="1"/>
        <end position="10"/>
    </location>
</feature>
<feature type="non-terminal residue" evidence="2">
    <location>
        <position position="127"/>
    </location>
</feature>
<feature type="region of interest" description="Disordered" evidence="1">
    <location>
        <begin position="1"/>
        <end position="62"/>
    </location>
</feature>
<feature type="region of interest" description="Disordered" evidence="1">
    <location>
        <begin position="85"/>
        <end position="108"/>
    </location>
</feature>
<evidence type="ECO:0000313" key="3">
    <source>
        <dbReference type="Proteomes" id="UP000199398"/>
    </source>
</evidence>